<proteinExistence type="inferred from homology"/>
<feature type="transmembrane region" description="Helical" evidence="9">
    <location>
        <begin position="126"/>
        <end position="144"/>
    </location>
</feature>
<dbReference type="InterPro" id="IPR011042">
    <property type="entry name" value="6-blade_b-propeller_TolB-like"/>
</dbReference>
<keyword evidence="3 9" id="KW-0812">Transmembrane</keyword>
<evidence type="ECO:0000256" key="1">
    <source>
        <dbReference type="ARBA" id="ARBA00004141"/>
    </source>
</evidence>
<dbReference type="Pfam" id="PF05978">
    <property type="entry name" value="UNC-93"/>
    <property type="match status" value="1"/>
</dbReference>
<feature type="region of interest" description="Disordered" evidence="8">
    <location>
        <begin position="1186"/>
        <end position="1258"/>
    </location>
</feature>
<evidence type="ECO:0000313" key="11">
    <source>
        <dbReference type="Proteomes" id="UP000663845"/>
    </source>
</evidence>
<comment type="caution">
    <text evidence="10">The sequence shown here is derived from an EMBL/GenBank/DDBJ whole genome shotgun (WGS) entry which is preliminary data.</text>
</comment>
<dbReference type="InterPro" id="IPR036259">
    <property type="entry name" value="MFS_trans_sf"/>
</dbReference>
<keyword evidence="5 9" id="KW-1133">Transmembrane helix</keyword>
<dbReference type="InterPro" id="IPR001258">
    <property type="entry name" value="NHL_repeat"/>
</dbReference>
<evidence type="ECO:0000256" key="4">
    <source>
        <dbReference type="ARBA" id="ARBA00022737"/>
    </source>
</evidence>
<comment type="subcellular location">
    <subcellularLocation>
        <location evidence="1">Membrane</location>
        <topology evidence="1">Multi-pass membrane protein</topology>
    </subcellularLocation>
</comment>
<dbReference type="CDD" id="cd05819">
    <property type="entry name" value="NHL"/>
    <property type="match status" value="1"/>
</dbReference>
<feature type="transmembrane region" description="Helical" evidence="9">
    <location>
        <begin position="103"/>
        <end position="120"/>
    </location>
</feature>
<evidence type="ECO:0000313" key="10">
    <source>
        <dbReference type="EMBL" id="CAF0944025.1"/>
    </source>
</evidence>
<evidence type="ECO:0000256" key="6">
    <source>
        <dbReference type="ARBA" id="ARBA00023136"/>
    </source>
</evidence>
<dbReference type="Gene3D" id="1.20.1250.20">
    <property type="entry name" value="MFS general substrate transporter like domains"/>
    <property type="match status" value="1"/>
</dbReference>
<dbReference type="AlphaFoldDB" id="A0A814CSX9"/>
<feature type="compositionally biased region" description="Low complexity" evidence="8">
    <location>
        <begin position="931"/>
        <end position="977"/>
    </location>
</feature>
<evidence type="ECO:0000256" key="8">
    <source>
        <dbReference type="SAM" id="MobiDB-lite"/>
    </source>
</evidence>
<evidence type="ECO:0000256" key="5">
    <source>
        <dbReference type="ARBA" id="ARBA00022989"/>
    </source>
</evidence>
<feature type="repeat" description="NHL" evidence="7">
    <location>
        <begin position="690"/>
        <end position="720"/>
    </location>
</feature>
<comment type="similarity">
    <text evidence="2">Belongs to the unc-93 family.</text>
</comment>
<feature type="compositionally biased region" description="Acidic residues" evidence="8">
    <location>
        <begin position="1248"/>
        <end position="1258"/>
    </location>
</feature>
<evidence type="ECO:0000256" key="9">
    <source>
        <dbReference type="SAM" id="Phobius"/>
    </source>
</evidence>
<evidence type="ECO:0000256" key="2">
    <source>
        <dbReference type="ARBA" id="ARBA00009172"/>
    </source>
</evidence>
<feature type="transmembrane region" description="Helical" evidence="9">
    <location>
        <begin position="335"/>
        <end position="355"/>
    </location>
</feature>
<feature type="transmembrane region" description="Helical" evidence="9">
    <location>
        <begin position="171"/>
        <end position="194"/>
    </location>
</feature>
<feature type="compositionally biased region" description="Low complexity" evidence="8">
    <location>
        <begin position="1081"/>
        <end position="1092"/>
    </location>
</feature>
<feature type="transmembrane region" description="Helical" evidence="9">
    <location>
        <begin position="72"/>
        <end position="91"/>
    </location>
</feature>
<dbReference type="PANTHER" id="PTHR19444:SF13">
    <property type="entry name" value="PROTEIN UNC-93 HOMOLOG A"/>
    <property type="match status" value="1"/>
</dbReference>
<name>A0A814CSX9_9BILA</name>
<dbReference type="SUPFAM" id="SSF103473">
    <property type="entry name" value="MFS general substrate transporter"/>
    <property type="match status" value="1"/>
</dbReference>
<dbReference type="InterPro" id="IPR010291">
    <property type="entry name" value="Ion_channel_UNC-93"/>
</dbReference>
<organism evidence="10 11">
    <name type="scientific">Adineta steineri</name>
    <dbReference type="NCBI Taxonomy" id="433720"/>
    <lineage>
        <taxon>Eukaryota</taxon>
        <taxon>Metazoa</taxon>
        <taxon>Spiralia</taxon>
        <taxon>Gnathifera</taxon>
        <taxon>Rotifera</taxon>
        <taxon>Eurotatoria</taxon>
        <taxon>Bdelloidea</taxon>
        <taxon>Adinetida</taxon>
        <taxon>Adinetidae</taxon>
        <taxon>Adineta</taxon>
    </lineage>
</organism>
<evidence type="ECO:0000256" key="3">
    <source>
        <dbReference type="ARBA" id="ARBA00022692"/>
    </source>
</evidence>
<dbReference type="InterPro" id="IPR051951">
    <property type="entry name" value="UNC-93_regulatory"/>
</dbReference>
<gene>
    <name evidence="10" type="ORF">JYZ213_LOCUS12900</name>
</gene>
<protein>
    <recommendedName>
        <fullName evidence="12">UNC93-like protein</fullName>
    </recommendedName>
</protein>
<evidence type="ECO:0008006" key="12">
    <source>
        <dbReference type="Google" id="ProtNLM"/>
    </source>
</evidence>
<feature type="transmembrane region" description="Helical" evidence="9">
    <location>
        <begin position="252"/>
        <end position="275"/>
    </location>
</feature>
<dbReference type="Gene3D" id="2.120.10.30">
    <property type="entry name" value="TolB, C-terminal domain"/>
    <property type="match status" value="2"/>
</dbReference>
<evidence type="ECO:0000256" key="7">
    <source>
        <dbReference type="PROSITE-ProRule" id="PRU00504"/>
    </source>
</evidence>
<reference evidence="10" key="1">
    <citation type="submission" date="2021-02" db="EMBL/GenBank/DDBJ databases">
        <authorList>
            <person name="Nowell W R."/>
        </authorList>
    </citation>
    <scope>NUCLEOTIDE SEQUENCE</scope>
</reference>
<dbReference type="EMBL" id="CAJNOG010000102">
    <property type="protein sequence ID" value="CAF0944025.1"/>
    <property type="molecule type" value="Genomic_DNA"/>
</dbReference>
<sequence length="1258" mass="139733">MTESEVPVIPEHLEDAISDIVKEIDTETAPVAVKKWRIWKNLFVICIAWVLQFTAFHGISNLQSSLNAKGNVGMNSMAIIYAFLIFSSALLPNLMMSIFGMKWTIVIGQFGYLAFITANLKPIPALMYPASVLVGLGGAVLWTSKNAYVTQIGMLHAESKGKKPETGVTQFFGIFFACFQTSQIWGNLISYLVLQPTAKSTKVHNEVSSGSVVQRIFIKNVTNITGKGYQCGAGFNEKDFHSDRSAPVSKNLAFTLCYIYIGLAIASIIFIALLLDQRRSKTDSKSSIKAQLKSSVHHVASTFKHLRHLNQILLIPFTLWSGLEQPYISAQFTKGFITCAVGIRYVGLVMIVYGVCDALSSFSFGHIAKYIGRMYCLMFAASINYALIITMLLWIPRENQLWVLFILAGLWGVADGCWQTQIAAAYGTLFTENESAFSNFHLWESLGFVIAYVYTPRIRIRYAHIILDCLYYILIEIYSSNWTMYTNMSLPSNNADTFTTMNTDIPQPPVVSYNLPKFCPNATWKQIETMFANDSLLGDFTSDFFIDRNNTVYIAAFDMNQIVIFQEGNDIPIILMNENLTKPNSLFVMTNNDIYVTYDTDPSNIYNWTNSDTYGGYDTNLSNIYHWTNQEIPITPSKICGALFIDINYNIYCSSYYTHQIMKYPSSSSTNNSGIRIAGNGSSGSLSNLLTNPMGIFVDTNFNLYVADSGNNRIQFFKPGETNGSTVVGTVSSSNIILRKPTSVILDGNGYLFIVDSNNNRIIMSGSLYTRCIIGCEQDGLSFSPYFIRFDSYGNIYASALNSSQIQKFTLITDLCDFDRSTIVPTGTMNTQTQYNTNSTAKSNSITTLTNGKTQILYISHLEMTIPFCLAIFQYTTEQDKLSTFSQTSYKQITNTTTSNSESLILSTISPSSSLIQNATTPIHHAQLLQQQLPQQQAQPQQQQLPQQLAQHQLQPQLQQQRQPQHQQLQAQHQQQQQHRRQQQDVKMGTAESSQSSELGVIAGLTNQSSFHRQSPNVARLIRSETSSKMEYEFPITDVPTSSSSHHHHHDHGGGGGGVGSSTSNHSIISGNNNRHDHTLSHLTSSSTSQQQIIHPSHLLGANDNITHSKIPTNQASNLWLTLTSCFGCRTQHSNDSSMNSLRDKVHAIRIVRASNDLTPAVFDSHYNIITLEQLRECDNNGIGNMGSLPNDLSDPLASQNPNSTGSAQNGNGSVTASSKKDSSYRLRKKKKKRAAQTAAYSSKTTGSDDDDEGLGRT</sequence>
<feature type="transmembrane region" description="Helical" evidence="9">
    <location>
        <begin position="401"/>
        <end position="424"/>
    </location>
</feature>
<dbReference type="PROSITE" id="PS51125">
    <property type="entry name" value="NHL"/>
    <property type="match status" value="1"/>
</dbReference>
<feature type="compositionally biased region" description="Basic residues" evidence="8">
    <location>
        <begin position="1226"/>
        <end position="1235"/>
    </location>
</feature>
<accession>A0A814CSX9</accession>
<feature type="transmembrane region" description="Helical" evidence="9">
    <location>
        <begin position="42"/>
        <end position="60"/>
    </location>
</feature>
<dbReference type="PANTHER" id="PTHR19444">
    <property type="entry name" value="UNC-93 RELATED"/>
    <property type="match status" value="1"/>
</dbReference>
<dbReference type="GO" id="GO:0016020">
    <property type="term" value="C:membrane"/>
    <property type="evidence" value="ECO:0007669"/>
    <property type="project" value="UniProtKB-SubCell"/>
</dbReference>
<feature type="region of interest" description="Disordered" evidence="8">
    <location>
        <begin position="931"/>
        <end position="997"/>
    </location>
</feature>
<keyword evidence="4" id="KW-0677">Repeat</keyword>
<feature type="region of interest" description="Disordered" evidence="8">
    <location>
        <begin position="1037"/>
        <end position="1092"/>
    </location>
</feature>
<feature type="transmembrane region" description="Helical" evidence="9">
    <location>
        <begin position="370"/>
        <end position="394"/>
    </location>
</feature>
<keyword evidence="6 9" id="KW-0472">Membrane</keyword>
<dbReference type="SUPFAM" id="SSF101898">
    <property type="entry name" value="NHL repeat"/>
    <property type="match status" value="2"/>
</dbReference>
<feature type="compositionally biased region" description="Polar residues" evidence="8">
    <location>
        <begin position="1197"/>
        <end position="1217"/>
    </location>
</feature>
<dbReference type="Proteomes" id="UP000663845">
    <property type="component" value="Unassembled WGS sequence"/>
</dbReference>